<name>A0A317KY93_9BACI</name>
<proteinExistence type="predicted"/>
<dbReference type="RefSeq" id="WP_109984028.1">
    <property type="nucleotide sequence ID" value="NZ_QGTD01000008.1"/>
</dbReference>
<dbReference type="EMBL" id="QGTD01000008">
    <property type="protein sequence ID" value="PWU68313.1"/>
    <property type="molecule type" value="Genomic_DNA"/>
</dbReference>
<gene>
    <name evidence="1" type="ORF">DLJ74_07630</name>
</gene>
<accession>A0A317KY93</accession>
<comment type="caution">
    <text evidence="1">The sequence shown here is derived from an EMBL/GenBank/DDBJ whole genome shotgun (WGS) entry which is preliminary data.</text>
</comment>
<evidence type="ECO:0008006" key="3">
    <source>
        <dbReference type="Google" id="ProtNLM"/>
    </source>
</evidence>
<dbReference type="OrthoDB" id="2236831at2"/>
<keyword evidence="2" id="KW-1185">Reference proteome</keyword>
<protein>
    <recommendedName>
        <fullName evidence="3">Phage gp6-like head-tail connector protein</fullName>
    </recommendedName>
</protein>
<evidence type="ECO:0000313" key="1">
    <source>
        <dbReference type="EMBL" id="PWU68313.1"/>
    </source>
</evidence>
<dbReference type="Proteomes" id="UP000245624">
    <property type="component" value="Unassembled WGS sequence"/>
</dbReference>
<dbReference type="AlphaFoldDB" id="A0A317KY93"/>
<organism evidence="1 2">
    <name type="scientific">Gracilibacillus dipsosauri</name>
    <dbReference type="NCBI Taxonomy" id="178340"/>
    <lineage>
        <taxon>Bacteria</taxon>
        <taxon>Bacillati</taxon>
        <taxon>Bacillota</taxon>
        <taxon>Bacilli</taxon>
        <taxon>Bacillales</taxon>
        <taxon>Bacillaceae</taxon>
        <taxon>Gracilibacillus</taxon>
    </lineage>
</organism>
<sequence length="109" mass="12446">MQEITQEIVEEYKERNHITHNEDDNLKRLLSFSVSAIRSSCGEFDIYGTTDIDNSAKELVFERTRYAYNDAVEFFEDNFLSEITGLALDIEMKRMENATTTTTTTTGGG</sequence>
<reference evidence="1 2" key="1">
    <citation type="submission" date="2018-05" db="EMBL/GenBank/DDBJ databases">
        <title>Genomic analysis of Gracilibacillus dipsosauri DD1 reveals novel features of a salt-tolerant amylase.</title>
        <authorList>
            <person name="Deutch C.E."/>
            <person name="Yang S."/>
        </authorList>
    </citation>
    <scope>NUCLEOTIDE SEQUENCE [LARGE SCALE GENOMIC DNA]</scope>
    <source>
        <strain evidence="1 2">DD1</strain>
    </source>
</reference>
<evidence type="ECO:0000313" key="2">
    <source>
        <dbReference type="Proteomes" id="UP000245624"/>
    </source>
</evidence>